<dbReference type="PANTHER" id="PTHR39441">
    <property type="entry name" value="DUF2252 DOMAIN-CONTAINING PROTEIN"/>
    <property type="match status" value="1"/>
</dbReference>
<dbReference type="AlphaFoldDB" id="A0AA41HIL4"/>
<keyword evidence="4" id="KW-1185">Reference proteome</keyword>
<dbReference type="RefSeq" id="WP_217946104.1">
    <property type="nucleotide sequence ID" value="NZ_JAHTGR010000027.1"/>
</dbReference>
<gene>
    <name evidence="1" type="ORF">KVP70_30315</name>
    <name evidence="2" type="ORF">L1274_006197</name>
</gene>
<reference evidence="1" key="1">
    <citation type="submission" date="2021-07" db="EMBL/GenBank/DDBJ databases">
        <title>Characterization of violacein-producing bacteria and related species.</title>
        <authorList>
            <person name="Wilson H.S."/>
            <person name="De Leon M.E."/>
        </authorList>
    </citation>
    <scope>NUCLEOTIDE SEQUENCE</scope>
    <source>
        <strain evidence="1">HSC-15S17</strain>
    </source>
</reference>
<dbReference type="Proteomes" id="UP001162889">
    <property type="component" value="Unassembled WGS sequence"/>
</dbReference>
<sequence length="324" mass="35562">MNTDALVAALQTHNQDRDPQLLRRKYRKMAQSAFLFLRGADHLFYDALPDQPLFRDAPLAWSCGDLHVENFGSYKGDNRQVYFDINDFDEGALAPASWDLARLLASIDGDKALPLLPGQLELLTGFLPRFAPQQDNPGFYTMLHAGRRIAGTGSLGLMRFVVLVEGKGSPDGNYLLDIKECKPSALAPRLAAWNIGQPAWPDQASRVVAVQRRMQAVDHAFLHAIPLDGKSCVLRGLQPSEDRVALDAWGKKLSRLQEVIATMGRNLAWDQLRAAGRSGAAGADELIAHGHDDGWRQPMLAAATAMTALTQSQWQASKAWLASA</sequence>
<reference evidence="2" key="2">
    <citation type="submission" date="2022-03" db="EMBL/GenBank/DDBJ databases">
        <title>Genome Encyclopedia of Bacteria and Archaea VI: Functional Genomics of Type Strains.</title>
        <authorList>
            <person name="Whitman W."/>
        </authorList>
    </citation>
    <scope>NUCLEOTIDE SEQUENCE</scope>
    <source>
        <strain evidence="2">HSC-15S17</strain>
    </source>
</reference>
<evidence type="ECO:0000313" key="3">
    <source>
        <dbReference type="Proteomes" id="UP001155901"/>
    </source>
</evidence>
<dbReference type="EMBL" id="JAHTGR010000027">
    <property type="protein sequence ID" value="MBV6325219.1"/>
    <property type="molecule type" value="Genomic_DNA"/>
</dbReference>
<evidence type="ECO:0000313" key="2">
    <source>
        <dbReference type="EMBL" id="MCP2012433.1"/>
    </source>
</evidence>
<dbReference type="InterPro" id="IPR018721">
    <property type="entry name" value="DUF2252"/>
</dbReference>
<dbReference type="PANTHER" id="PTHR39441:SF1">
    <property type="entry name" value="DUF2252 DOMAIN-CONTAINING PROTEIN"/>
    <property type="match status" value="1"/>
</dbReference>
<dbReference type="EMBL" id="JALJZU010000019">
    <property type="protein sequence ID" value="MCP2012433.1"/>
    <property type="molecule type" value="Genomic_DNA"/>
</dbReference>
<comment type="caution">
    <text evidence="1">The sequence shown here is derived from an EMBL/GenBank/DDBJ whole genome shotgun (WGS) entry which is preliminary data.</text>
</comment>
<dbReference type="Pfam" id="PF10009">
    <property type="entry name" value="DUF2252"/>
    <property type="match status" value="2"/>
</dbReference>
<dbReference type="Proteomes" id="UP001155901">
    <property type="component" value="Unassembled WGS sequence"/>
</dbReference>
<accession>A0AA41HIL4</accession>
<organism evidence="1 3">
    <name type="scientific">Duganella violaceipulchra</name>
    <dbReference type="NCBI Taxonomy" id="2849652"/>
    <lineage>
        <taxon>Bacteria</taxon>
        <taxon>Pseudomonadati</taxon>
        <taxon>Pseudomonadota</taxon>
        <taxon>Betaproteobacteria</taxon>
        <taxon>Burkholderiales</taxon>
        <taxon>Oxalobacteraceae</taxon>
        <taxon>Telluria group</taxon>
        <taxon>Duganella</taxon>
    </lineage>
</organism>
<evidence type="ECO:0000313" key="4">
    <source>
        <dbReference type="Proteomes" id="UP001162889"/>
    </source>
</evidence>
<evidence type="ECO:0000313" key="1">
    <source>
        <dbReference type="EMBL" id="MBV6325219.1"/>
    </source>
</evidence>
<protein>
    <submittedName>
        <fullName evidence="1">DUF2252 domain-containing protein</fullName>
    </submittedName>
    <submittedName>
        <fullName evidence="2">Uncharacterized protein (DUF2252 family)</fullName>
    </submittedName>
</protein>
<name>A0AA41HIL4_9BURK</name>
<proteinExistence type="predicted"/>